<dbReference type="Pfam" id="PF04892">
    <property type="entry name" value="VanZ"/>
    <property type="match status" value="1"/>
</dbReference>
<evidence type="ECO:0000256" key="1">
    <source>
        <dbReference type="SAM" id="Phobius"/>
    </source>
</evidence>
<gene>
    <name evidence="3" type="ORF">IAD17_07275</name>
</gene>
<dbReference type="PANTHER" id="PTHR36834:SF1">
    <property type="entry name" value="INTEGRAL MEMBRANE PROTEIN"/>
    <property type="match status" value="1"/>
</dbReference>
<evidence type="ECO:0000259" key="2">
    <source>
        <dbReference type="Pfam" id="PF04892"/>
    </source>
</evidence>
<feature type="transmembrane region" description="Helical" evidence="1">
    <location>
        <begin position="50"/>
        <end position="68"/>
    </location>
</feature>
<comment type="caution">
    <text evidence="3">The sequence shown here is derived from an EMBL/GenBank/DDBJ whole genome shotgun (WGS) entry which is preliminary data.</text>
</comment>
<feature type="transmembrane region" description="Helical" evidence="1">
    <location>
        <begin position="311"/>
        <end position="341"/>
    </location>
</feature>
<evidence type="ECO:0000313" key="3">
    <source>
        <dbReference type="EMBL" id="HIU24707.1"/>
    </source>
</evidence>
<dbReference type="Proteomes" id="UP000824078">
    <property type="component" value="Unassembled WGS sequence"/>
</dbReference>
<sequence length="350" mass="38576">MRRLLKALGGYSDNFMAALYLWPIASIALTLPILAYLYHRDGRLKFGSIVSTYLAVLYLVGLGCFTLYPLPSGSSGLGITYGIPWQLNPLAPLSDIARLGFAAIPQILFNVIFFVPLGFIAGRMLRLRLVPSLLLGFAVSLLIEVAQGSGLFGIYPYAYRTADVDDLIYNTFGALLGWLGARLLNKILPPGALAEEGEITHTPGFVRRSVAFWLDMLLVGLISIVAEGLLQLGVWALTNLLDSGVLADPLSVSEISQWTTAIAQTLSSWIGVAAFVLVEAIMPWFHEGSTPGGGFVRMSFETHERTAGKRFIFYVVRVVVLMLSWLYIPIAWPILIIFWLFSHKMPYDLI</sequence>
<keyword evidence="1" id="KW-0812">Transmembrane</keyword>
<proteinExistence type="predicted"/>
<name>A0A9D1HYN0_9ACTN</name>
<feature type="transmembrane region" description="Helical" evidence="1">
    <location>
        <begin position="20"/>
        <end position="38"/>
    </location>
</feature>
<keyword evidence="1" id="KW-1133">Transmembrane helix</keyword>
<dbReference type="InterPro" id="IPR006976">
    <property type="entry name" value="VanZ-like"/>
</dbReference>
<protein>
    <submittedName>
        <fullName evidence="3">VanZ family protein</fullName>
    </submittedName>
</protein>
<evidence type="ECO:0000313" key="4">
    <source>
        <dbReference type="Proteomes" id="UP000824078"/>
    </source>
</evidence>
<accession>A0A9D1HYN0</accession>
<dbReference type="EMBL" id="DVMQ01000018">
    <property type="protein sequence ID" value="HIU24707.1"/>
    <property type="molecule type" value="Genomic_DNA"/>
</dbReference>
<feature type="transmembrane region" description="Helical" evidence="1">
    <location>
        <begin position="99"/>
        <end position="121"/>
    </location>
</feature>
<reference evidence="3" key="1">
    <citation type="submission" date="2020-10" db="EMBL/GenBank/DDBJ databases">
        <authorList>
            <person name="Gilroy R."/>
        </authorList>
    </citation>
    <scope>NUCLEOTIDE SEQUENCE</scope>
    <source>
        <strain evidence="3">ChiHjej12B11-29160</strain>
    </source>
</reference>
<dbReference type="PANTHER" id="PTHR36834">
    <property type="entry name" value="MEMBRANE PROTEIN-RELATED"/>
    <property type="match status" value="1"/>
</dbReference>
<dbReference type="AlphaFoldDB" id="A0A9D1HYN0"/>
<feature type="transmembrane region" description="Helical" evidence="1">
    <location>
        <begin position="217"/>
        <end position="238"/>
    </location>
</feature>
<dbReference type="InterPro" id="IPR053150">
    <property type="entry name" value="Teicoplanin_resist-assoc"/>
</dbReference>
<organism evidence="3 4">
    <name type="scientific">Candidatus Coprovicinus avistercoris</name>
    <dbReference type="NCBI Taxonomy" id="2840754"/>
    <lineage>
        <taxon>Bacteria</taxon>
        <taxon>Bacillati</taxon>
        <taxon>Actinomycetota</taxon>
        <taxon>Coriobacteriia</taxon>
        <taxon>Coriobacteriales</taxon>
        <taxon>Coriobacteriaceae</taxon>
        <taxon>Coriobacteriaceae incertae sedis</taxon>
        <taxon>Candidatus Coprovicinus</taxon>
    </lineage>
</organism>
<feature type="transmembrane region" description="Helical" evidence="1">
    <location>
        <begin position="133"/>
        <end position="155"/>
    </location>
</feature>
<keyword evidence="1" id="KW-0472">Membrane</keyword>
<feature type="domain" description="VanZ-like" evidence="2">
    <location>
        <begin position="56"/>
        <end position="184"/>
    </location>
</feature>
<reference evidence="3" key="2">
    <citation type="journal article" date="2021" name="PeerJ">
        <title>Extensive microbial diversity within the chicken gut microbiome revealed by metagenomics and culture.</title>
        <authorList>
            <person name="Gilroy R."/>
            <person name="Ravi A."/>
            <person name="Getino M."/>
            <person name="Pursley I."/>
            <person name="Horton D.L."/>
            <person name="Alikhan N.F."/>
            <person name="Baker D."/>
            <person name="Gharbi K."/>
            <person name="Hall N."/>
            <person name="Watson M."/>
            <person name="Adriaenssens E.M."/>
            <person name="Foster-Nyarko E."/>
            <person name="Jarju S."/>
            <person name="Secka A."/>
            <person name="Antonio M."/>
            <person name="Oren A."/>
            <person name="Chaudhuri R.R."/>
            <person name="La Ragione R."/>
            <person name="Hildebrand F."/>
            <person name="Pallen M.J."/>
        </authorList>
    </citation>
    <scope>NUCLEOTIDE SEQUENCE</scope>
    <source>
        <strain evidence="3">ChiHjej12B11-29160</strain>
    </source>
</reference>